<feature type="region of interest" description="Disordered" evidence="1">
    <location>
        <begin position="15"/>
        <end position="64"/>
    </location>
</feature>
<protein>
    <submittedName>
        <fullName evidence="2">Uncharacterized protein</fullName>
    </submittedName>
</protein>
<organism evidence="2 3">
    <name type="scientific">Cnephaeus nilssonii</name>
    <name type="common">Northern bat</name>
    <name type="synonym">Eptesicus nilssonii</name>
    <dbReference type="NCBI Taxonomy" id="3371016"/>
    <lineage>
        <taxon>Eukaryota</taxon>
        <taxon>Metazoa</taxon>
        <taxon>Chordata</taxon>
        <taxon>Craniata</taxon>
        <taxon>Vertebrata</taxon>
        <taxon>Euteleostomi</taxon>
        <taxon>Mammalia</taxon>
        <taxon>Eutheria</taxon>
        <taxon>Laurasiatheria</taxon>
        <taxon>Chiroptera</taxon>
        <taxon>Yangochiroptera</taxon>
        <taxon>Vespertilionidae</taxon>
        <taxon>Cnephaeus</taxon>
    </lineage>
</organism>
<dbReference type="EMBL" id="JAULJE010000010">
    <property type="protein sequence ID" value="KAK1338282.1"/>
    <property type="molecule type" value="Genomic_DNA"/>
</dbReference>
<evidence type="ECO:0000313" key="2">
    <source>
        <dbReference type="EMBL" id="KAK1338282.1"/>
    </source>
</evidence>
<dbReference type="PROSITE" id="PS51257">
    <property type="entry name" value="PROKAR_LIPOPROTEIN"/>
    <property type="match status" value="1"/>
</dbReference>
<evidence type="ECO:0000256" key="1">
    <source>
        <dbReference type="SAM" id="MobiDB-lite"/>
    </source>
</evidence>
<name>A0AA40LNG3_CNENI</name>
<sequence>MYRVQRMIGAANVSSSACGRLSGRVSSEMATRDEEETQKVPDAEPQFLLHGCEMPRMLQNHHHP</sequence>
<reference evidence="2" key="1">
    <citation type="submission" date="2023-06" db="EMBL/GenBank/DDBJ databases">
        <title>Reference genome for the Northern bat (Eptesicus nilssonii), a most northern bat species.</title>
        <authorList>
            <person name="Laine V.N."/>
            <person name="Pulliainen A.T."/>
            <person name="Lilley T.M."/>
        </authorList>
    </citation>
    <scope>NUCLEOTIDE SEQUENCE</scope>
    <source>
        <strain evidence="2">BLF_Eptnil</strain>
        <tissue evidence="2">Kidney</tissue>
    </source>
</reference>
<proteinExistence type="predicted"/>
<evidence type="ECO:0000313" key="3">
    <source>
        <dbReference type="Proteomes" id="UP001177744"/>
    </source>
</evidence>
<dbReference type="AlphaFoldDB" id="A0AA40LNG3"/>
<keyword evidence="3" id="KW-1185">Reference proteome</keyword>
<gene>
    <name evidence="2" type="ORF">QTO34_001397</name>
</gene>
<dbReference type="Proteomes" id="UP001177744">
    <property type="component" value="Unassembled WGS sequence"/>
</dbReference>
<accession>A0AA40LNG3</accession>
<comment type="caution">
    <text evidence="2">The sequence shown here is derived from an EMBL/GenBank/DDBJ whole genome shotgun (WGS) entry which is preliminary data.</text>
</comment>